<dbReference type="EMBL" id="LR584267">
    <property type="protein sequence ID" value="VHO01555.1"/>
    <property type="molecule type" value="Genomic_DNA"/>
</dbReference>
<dbReference type="CDD" id="cd07067">
    <property type="entry name" value="HP_PGM_like"/>
    <property type="match status" value="1"/>
</dbReference>
<dbReference type="Pfam" id="PF00300">
    <property type="entry name" value="His_Phos_1"/>
    <property type="match status" value="1"/>
</dbReference>
<reference evidence="3 4" key="1">
    <citation type="submission" date="2019-04" db="EMBL/GenBank/DDBJ databases">
        <authorList>
            <person name="Seth-Smith MB H."/>
            <person name="Seth-Smith H."/>
        </authorList>
    </citation>
    <scope>NUCLEOTIDE SEQUENCE [LARGE SCALE GENOMIC DNA]</scope>
    <source>
        <strain evidence="3">USB-603019</strain>
    </source>
</reference>
<dbReference type="RefSeq" id="WP_063665790.1">
    <property type="nucleotide sequence ID" value="NZ_CP009312.1"/>
</dbReference>
<dbReference type="InterPro" id="IPR013078">
    <property type="entry name" value="His_Pase_superF_clade-1"/>
</dbReference>
<accession>A0A5E3ZZ02</accession>
<dbReference type="Proteomes" id="UP000324288">
    <property type="component" value="Chromosome"/>
</dbReference>
<dbReference type="Gene3D" id="3.40.50.1240">
    <property type="entry name" value="Phosphoglycerate mutase-like"/>
    <property type="match status" value="1"/>
</dbReference>
<dbReference type="SMART" id="SM00855">
    <property type="entry name" value="PGAM"/>
    <property type="match status" value="1"/>
</dbReference>
<dbReference type="GO" id="GO:0016791">
    <property type="term" value="F:phosphatase activity"/>
    <property type="evidence" value="ECO:0007669"/>
    <property type="project" value="TreeGrafter"/>
</dbReference>
<keyword evidence="4" id="KW-1185">Reference proteome</keyword>
<evidence type="ECO:0000313" key="3">
    <source>
        <dbReference type="EMBL" id="VHO01555.1"/>
    </source>
</evidence>
<dbReference type="SUPFAM" id="SSF53254">
    <property type="entry name" value="Phosphoglycerate mutase-like"/>
    <property type="match status" value="1"/>
</dbReference>
<feature type="active site" description="Tele-phosphohistidine intermediate" evidence="1">
    <location>
        <position position="24"/>
    </location>
</feature>
<dbReference type="AlphaFoldDB" id="A0A5E3ZZ02"/>
<dbReference type="InterPro" id="IPR050275">
    <property type="entry name" value="PGM_Phosphatase"/>
</dbReference>
<gene>
    <name evidence="3" type="primary">pspA_2</name>
    <name evidence="3" type="ORF">LC603019_01488</name>
</gene>
<feature type="binding site" evidence="2">
    <location>
        <position position="79"/>
    </location>
    <ligand>
        <name>substrate</name>
    </ligand>
</feature>
<organism evidence="3 4">
    <name type="scientific">Lawsonella clevelandensis</name>
    <dbReference type="NCBI Taxonomy" id="1528099"/>
    <lineage>
        <taxon>Bacteria</taxon>
        <taxon>Bacillati</taxon>
        <taxon>Actinomycetota</taxon>
        <taxon>Actinomycetes</taxon>
        <taxon>Mycobacteriales</taxon>
        <taxon>Lawsonellaceae</taxon>
        <taxon>Lawsonella</taxon>
    </lineage>
</organism>
<protein>
    <submittedName>
        <fullName evidence="3">Phosphoserine phosphatase 1</fullName>
    </submittedName>
</protein>
<name>A0A5E3ZZ02_9ACTN</name>
<dbReference type="InterPro" id="IPR029033">
    <property type="entry name" value="His_PPase_superfam"/>
</dbReference>
<feature type="active site" description="Proton donor/acceptor" evidence="1">
    <location>
        <position position="103"/>
    </location>
</feature>
<dbReference type="PANTHER" id="PTHR48100">
    <property type="entry name" value="BROAD-SPECIFICITY PHOSPHATASE YOR283W-RELATED"/>
    <property type="match status" value="1"/>
</dbReference>
<evidence type="ECO:0000256" key="1">
    <source>
        <dbReference type="PIRSR" id="PIRSR613078-1"/>
    </source>
</evidence>
<evidence type="ECO:0000313" key="4">
    <source>
        <dbReference type="Proteomes" id="UP000324288"/>
    </source>
</evidence>
<dbReference type="PANTHER" id="PTHR48100:SF62">
    <property type="entry name" value="GLUCOSYL-3-PHOSPHOGLYCERATE PHOSPHATASE"/>
    <property type="match status" value="1"/>
</dbReference>
<proteinExistence type="predicted"/>
<evidence type="ECO:0000256" key="2">
    <source>
        <dbReference type="PIRSR" id="PIRSR613078-2"/>
    </source>
</evidence>
<dbReference type="GO" id="GO:0005737">
    <property type="term" value="C:cytoplasm"/>
    <property type="evidence" value="ECO:0007669"/>
    <property type="project" value="TreeGrafter"/>
</dbReference>
<dbReference type="GeneID" id="84895385"/>
<sequence length="223" mass="24494">MAEASRGWASPDMGRPTRFVMVRHGQTADSVRHLFSGSGGIDPELTELGHRQAQQAAQRVQESSAPGDYSVLIASPLRRTQQTAQYLAESLDLPIVTDNRLRECDFGEWEGYTMGEVLERYPTVAAAWMQDPECVPPGGESLAAVRRRLQSFREDVTAQYGGTNVLMVSHVTPIKSLLWEGLGEVDTVFYRLFLDLASISVAEFYHDGGSTVRLVNYGGGVVA</sequence>